<dbReference type="OrthoDB" id="5489421at2"/>
<dbReference type="RefSeq" id="WP_008030974.1">
    <property type="nucleotide sequence ID" value="NZ_ACYY01000014.1"/>
</dbReference>
<dbReference type="InterPro" id="IPR050210">
    <property type="entry name" value="tRNA_Adenine-N(6)_MTase"/>
</dbReference>
<dbReference type="STRING" id="371731.Rsw2DRAFT_2222"/>
<keyword evidence="2" id="KW-0949">S-adenosyl-L-methionine</keyword>
<dbReference type="GO" id="GO:0008757">
    <property type="term" value="F:S-adenosylmethionine-dependent methyltransferase activity"/>
    <property type="evidence" value="ECO:0007669"/>
    <property type="project" value="UniProtKB-ARBA"/>
</dbReference>
<evidence type="ECO:0000313" key="4">
    <source>
        <dbReference type="EMBL" id="EEW24815.1"/>
    </source>
</evidence>
<dbReference type="GO" id="GO:0032259">
    <property type="term" value="P:methylation"/>
    <property type="evidence" value="ECO:0007669"/>
    <property type="project" value="UniProtKB-KW"/>
</dbReference>
<dbReference type="EMBL" id="ACYY01000014">
    <property type="protein sequence ID" value="EEW24815.1"/>
    <property type="molecule type" value="Genomic_DNA"/>
</dbReference>
<organism evidence="4 5">
    <name type="scientific">Rhodobacter ferrooxidans</name>
    <dbReference type="NCBI Taxonomy" id="371731"/>
    <lineage>
        <taxon>Bacteria</taxon>
        <taxon>Pseudomonadati</taxon>
        <taxon>Pseudomonadota</taxon>
        <taxon>Alphaproteobacteria</taxon>
        <taxon>Rhodobacterales</taxon>
        <taxon>Rhodobacter group</taxon>
        <taxon>Rhodobacter</taxon>
    </lineage>
</organism>
<dbReference type="PROSITE" id="PS00092">
    <property type="entry name" value="N6_MTASE"/>
    <property type="match status" value="1"/>
</dbReference>
<dbReference type="Pfam" id="PF05175">
    <property type="entry name" value="MTS"/>
    <property type="match status" value="1"/>
</dbReference>
<dbReference type="PANTHER" id="PTHR47739">
    <property type="entry name" value="TRNA1(VAL) (ADENINE(37)-N6)-METHYLTRANSFERASE"/>
    <property type="match status" value="1"/>
</dbReference>
<gene>
    <name evidence="4" type="ORF">Rsw2DRAFT_2222</name>
</gene>
<accession>C8S2E4</accession>
<dbReference type="Gene3D" id="3.40.50.150">
    <property type="entry name" value="Vaccinia Virus protein VP39"/>
    <property type="match status" value="1"/>
</dbReference>
<dbReference type="Proteomes" id="UP000010121">
    <property type="component" value="Unassembled WGS sequence"/>
</dbReference>
<keyword evidence="1 4" id="KW-0489">Methyltransferase</keyword>
<dbReference type="eggNOG" id="COG4123">
    <property type="taxonomic scope" value="Bacteria"/>
</dbReference>
<keyword evidence="5" id="KW-1185">Reference proteome</keyword>
<evidence type="ECO:0000256" key="2">
    <source>
        <dbReference type="ARBA" id="ARBA00022691"/>
    </source>
</evidence>
<dbReference type="PANTHER" id="PTHR47739:SF1">
    <property type="entry name" value="TRNA1(VAL) (ADENINE(37)-N6)-METHYLTRANSFERASE"/>
    <property type="match status" value="1"/>
</dbReference>
<dbReference type="InterPro" id="IPR007848">
    <property type="entry name" value="Small_mtfrase_dom"/>
</dbReference>
<protein>
    <submittedName>
        <fullName evidence="4">Methyltransferase small</fullName>
    </submittedName>
</protein>
<evidence type="ECO:0000313" key="5">
    <source>
        <dbReference type="Proteomes" id="UP000010121"/>
    </source>
</evidence>
<dbReference type="InterPro" id="IPR002052">
    <property type="entry name" value="DNA_methylase_N6_adenine_CS"/>
</dbReference>
<dbReference type="InterPro" id="IPR029063">
    <property type="entry name" value="SAM-dependent_MTases_sf"/>
</dbReference>
<dbReference type="GO" id="GO:0008170">
    <property type="term" value="F:N-methyltransferase activity"/>
    <property type="evidence" value="ECO:0007669"/>
    <property type="project" value="UniProtKB-ARBA"/>
</dbReference>
<comment type="caution">
    <text evidence="4">The sequence shown here is derived from an EMBL/GenBank/DDBJ whole genome shotgun (WGS) entry which is preliminary data.</text>
</comment>
<evidence type="ECO:0000256" key="1">
    <source>
        <dbReference type="ARBA" id="ARBA00022603"/>
    </source>
</evidence>
<evidence type="ECO:0000259" key="3">
    <source>
        <dbReference type="Pfam" id="PF05175"/>
    </source>
</evidence>
<dbReference type="CDD" id="cd02440">
    <property type="entry name" value="AdoMet_MTases"/>
    <property type="match status" value="1"/>
</dbReference>
<reference evidence="4 5" key="1">
    <citation type="submission" date="2009-08" db="EMBL/GenBank/DDBJ databases">
        <title>The draft genome of Rhodobacter sp. SW2.</title>
        <authorList>
            <consortium name="US DOE Joint Genome Institute (JGI-PGF)"/>
            <person name="Lucas S."/>
            <person name="Copeland A."/>
            <person name="Lapidus A."/>
            <person name="Glavina del Rio T."/>
            <person name="Tice H."/>
            <person name="Bruce D."/>
            <person name="Goodwin L."/>
            <person name="Pitluck S."/>
            <person name="Larimer F."/>
            <person name="Land M.L."/>
            <person name="Hauser L."/>
            <person name="Emerson D."/>
        </authorList>
    </citation>
    <scope>NUCLEOTIDE SEQUENCE [LARGE SCALE GENOMIC DNA]</scope>
    <source>
        <strain evidence="4 5">SW2</strain>
    </source>
</reference>
<dbReference type="GO" id="GO:0003676">
    <property type="term" value="F:nucleic acid binding"/>
    <property type="evidence" value="ECO:0007669"/>
    <property type="project" value="InterPro"/>
</dbReference>
<keyword evidence="4" id="KW-0808">Transferase</keyword>
<feature type="domain" description="Methyltransferase small" evidence="3">
    <location>
        <begin position="34"/>
        <end position="167"/>
    </location>
</feature>
<dbReference type="SUPFAM" id="SSF53335">
    <property type="entry name" value="S-adenosyl-L-methionine-dependent methyltransferases"/>
    <property type="match status" value="1"/>
</dbReference>
<proteinExistence type="predicted"/>
<dbReference type="AlphaFoldDB" id="C8S2E4"/>
<dbReference type="PRINTS" id="PR00507">
    <property type="entry name" value="N12N6MTFRASE"/>
</dbReference>
<name>C8S2E4_9RHOB</name>
<sequence>MFAETDLSDDAFLGGRLHLLQPRRGYRAASDPVLLAACVGASAGQSVLDLGCGAGTAVLCLGARVPGLALAGLELQADYADLARRNAARNGLALEVVEGDLAQMPGVLLRDFDHVIANPPYYPTTGSASPDAGRDMALRTSQPLALWIESATRRLAPGGWLTLILGTDRLPEALAAMDARLGSVAVLPLAPREGRPALRVIVQARKGGRAAFRLLPPFIMHAGVAHDIDRDSHSPQARAVLRDGADLCDLWR</sequence>